<accession>A0A101V0H0</accession>
<evidence type="ECO:0000256" key="1">
    <source>
        <dbReference type="SAM" id="Phobius"/>
    </source>
</evidence>
<evidence type="ECO:0000259" key="3">
    <source>
        <dbReference type="PROSITE" id="PS50887"/>
    </source>
</evidence>
<evidence type="ECO:0000259" key="2">
    <source>
        <dbReference type="PROSITE" id="PS50112"/>
    </source>
</evidence>
<keyword evidence="1" id="KW-0812">Transmembrane</keyword>
<dbReference type="InterPro" id="IPR000160">
    <property type="entry name" value="GGDEF_dom"/>
</dbReference>
<protein>
    <recommendedName>
        <fullName evidence="6">Diguanylate cyclase</fullName>
    </recommendedName>
</protein>
<dbReference type="Pfam" id="PF00990">
    <property type="entry name" value="GGDEF"/>
    <property type="match status" value="1"/>
</dbReference>
<dbReference type="EMBL" id="LMXB01000041">
    <property type="protein sequence ID" value="KUO20251.1"/>
    <property type="molecule type" value="Genomic_DNA"/>
</dbReference>
<reference evidence="4 5" key="1">
    <citation type="submission" date="2015-10" db="EMBL/GenBank/DDBJ databases">
        <title>Draft genome sequence of Streptomyces sp. RV15, isolated from a marine sponge.</title>
        <authorList>
            <person name="Ruckert C."/>
            <person name="Abdelmohsen U.R."/>
            <person name="Winkler A."/>
            <person name="Hentschel U."/>
            <person name="Kalinowski J."/>
            <person name="Kampfer P."/>
            <person name="Glaeser S."/>
        </authorList>
    </citation>
    <scope>NUCLEOTIDE SEQUENCE [LARGE SCALE GENOMIC DNA]</scope>
    <source>
        <strain evidence="4 5">RV15</strain>
    </source>
</reference>
<dbReference type="SUPFAM" id="SSF55785">
    <property type="entry name" value="PYP-like sensor domain (PAS domain)"/>
    <property type="match status" value="1"/>
</dbReference>
<dbReference type="Proteomes" id="UP000053260">
    <property type="component" value="Unassembled WGS sequence"/>
</dbReference>
<dbReference type="Pfam" id="PF08447">
    <property type="entry name" value="PAS_3"/>
    <property type="match status" value="1"/>
</dbReference>
<feature type="transmembrane region" description="Helical" evidence="1">
    <location>
        <begin position="157"/>
        <end position="178"/>
    </location>
</feature>
<dbReference type="PANTHER" id="PTHR44757:SF2">
    <property type="entry name" value="BIOFILM ARCHITECTURE MAINTENANCE PROTEIN MBAA"/>
    <property type="match status" value="1"/>
</dbReference>
<comment type="caution">
    <text evidence="4">The sequence shown here is derived from an EMBL/GenBank/DDBJ whole genome shotgun (WGS) entry which is preliminary data.</text>
</comment>
<feature type="transmembrane region" description="Helical" evidence="1">
    <location>
        <begin position="127"/>
        <end position="145"/>
    </location>
</feature>
<feature type="transmembrane region" description="Helical" evidence="1">
    <location>
        <begin position="252"/>
        <end position="278"/>
    </location>
</feature>
<dbReference type="InterPro" id="IPR000014">
    <property type="entry name" value="PAS"/>
</dbReference>
<dbReference type="PROSITE" id="PS50887">
    <property type="entry name" value="GGDEF"/>
    <property type="match status" value="1"/>
</dbReference>
<feature type="transmembrane region" description="Helical" evidence="1">
    <location>
        <begin position="55"/>
        <end position="74"/>
    </location>
</feature>
<sequence>MGKTLCRGPALVVAAGAGVTAAVLVPEGVGVPAAHCGTTLSLLARARTAPGKVRLRFTLLAASAAAGGLHHLLVSQIGSGARSAGFVQSVVRPLAGAGIAACLGIAVVALVMAAADNGTTLTRLRRLLDGWLIAGSLLTLGWILLQHRADQAGDMSASLLGLARVVTDVLLLGLLVALRCCPKRAEHTATTASVLALAVLFAGDVLRVLLSGPGIWYGVPLPAACSITGLSLVAVAPWLPGSTDDVGLDQRTMPVIGVVAAFVPMVVCALAIAAHAVTGGSMDIVMAGLAGSVLLALAARQGVTHADHLRIAQEAAAREAHYRTLVDGTLDVITIISRDGVVLYVSPAVHPVFGYRPEELMGARLPEFCHPDDLATLLQAVQTLQQAESDTGRAGHRVSWRLRTADGRWRHVESTISRHPEGMIFICRDVSAQVALQAQLEHHAFHDALTGLPNGALFADRVAHALQKRSTDVAPPVLLFVDLDGFKAVNDSAGHATGDALLAHAARRLQSSVRAGDTVARLGGDEFAALLEWKPGTHPSSAGEVAARILSALTKPYRIGSTDAVVSASIGMAVAVPGISPEELLHQADLAMYAAKAAGKGRIHVHQSQTPHVSGGASKR</sequence>
<dbReference type="Gene3D" id="3.30.70.270">
    <property type="match status" value="1"/>
</dbReference>
<keyword evidence="1" id="KW-0472">Membrane</keyword>
<dbReference type="PROSITE" id="PS50112">
    <property type="entry name" value="PAS"/>
    <property type="match status" value="1"/>
</dbReference>
<feature type="transmembrane region" description="Helical" evidence="1">
    <location>
        <begin position="215"/>
        <end position="240"/>
    </location>
</feature>
<dbReference type="AlphaFoldDB" id="A0A101V0H0"/>
<keyword evidence="5" id="KW-1185">Reference proteome</keyword>
<dbReference type="CDD" id="cd01949">
    <property type="entry name" value="GGDEF"/>
    <property type="match status" value="1"/>
</dbReference>
<dbReference type="STRING" id="909626.AQJ91_15870"/>
<dbReference type="Gene3D" id="3.30.450.20">
    <property type="entry name" value="PAS domain"/>
    <property type="match status" value="1"/>
</dbReference>
<keyword evidence="1" id="KW-1133">Transmembrane helix</keyword>
<feature type="domain" description="PAS" evidence="2">
    <location>
        <begin position="318"/>
        <end position="388"/>
    </location>
</feature>
<organism evidence="4 5">
    <name type="scientific">Streptomyces dysideae</name>
    <dbReference type="NCBI Taxonomy" id="909626"/>
    <lineage>
        <taxon>Bacteria</taxon>
        <taxon>Bacillati</taxon>
        <taxon>Actinomycetota</taxon>
        <taxon>Actinomycetes</taxon>
        <taxon>Kitasatosporales</taxon>
        <taxon>Streptomycetaceae</taxon>
        <taxon>Streptomyces</taxon>
    </lineage>
</organism>
<dbReference type="InterPro" id="IPR013655">
    <property type="entry name" value="PAS_fold_3"/>
</dbReference>
<gene>
    <name evidence="4" type="ORF">AQJ91_15870</name>
</gene>
<dbReference type="OrthoDB" id="23692at2"/>
<evidence type="ECO:0008006" key="6">
    <source>
        <dbReference type="Google" id="ProtNLM"/>
    </source>
</evidence>
<feature type="transmembrane region" description="Helical" evidence="1">
    <location>
        <begin position="94"/>
        <end position="115"/>
    </location>
</feature>
<dbReference type="InterPro" id="IPR029787">
    <property type="entry name" value="Nucleotide_cyclase"/>
</dbReference>
<dbReference type="SMART" id="SM00091">
    <property type="entry name" value="PAS"/>
    <property type="match status" value="1"/>
</dbReference>
<dbReference type="SMART" id="SM00267">
    <property type="entry name" value="GGDEF"/>
    <property type="match status" value="1"/>
</dbReference>
<proteinExistence type="predicted"/>
<dbReference type="NCBIfam" id="TIGR00254">
    <property type="entry name" value="GGDEF"/>
    <property type="match status" value="1"/>
</dbReference>
<evidence type="ECO:0000313" key="4">
    <source>
        <dbReference type="EMBL" id="KUO20251.1"/>
    </source>
</evidence>
<dbReference type="InterPro" id="IPR043128">
    <property type="entry name" value="Rev_trsase/Diguanyl_cyclase"/>
</dbReference>
<name>A0A101V0H0_9ACTN</name>
<feature type="domain" description="GGDEF" evidence="3">
    <location>
        <begin position="474"/>
        <end position="608"/>
    </location>
</feature>
<dbReference type="InterPro" id="IPR052155">
    <property type="entry name" value="Biofilm_reg_signaling"/>
</dbReference>
<feature type="transmembrane region" description="Helical" evidence="1">
    <location>
        <begin position="190"/>
        <end position="209"/>
    </location>
</feature>
<dbReference type="PANTHER" id="PTHR44757">
    <property type="entry name" value="DIGUANYLATE CYCLASE DGCP"/>
    <property type="match status" value="1"/>
</dbReference>
<dbReference type="NCBIfam" id="TIGR00229">
    <property type="entry name" value="sensory_box"/>
    <property type="match status" value="1"/>
</dbReference>
<dbReference type="InterPro" id="IPR035965">
    <property type="entry name" value="PAS-like_dom_sf"/>
</dbReference>
<dbReference type="SUPFAM" id="SSF55073">
    <property type="entry name" value="Nucleotide cyclase"/>
    <property type="match status" value="1"/>
</dbReference>
<dbReference type="CDD" id="cd00130">
    <property type="entry name" value="PAS"/>
    <property type="match status" value="1"/>
</dbReference>
<dbReference type="RefSeq" id="WP_067021480.1">
    <property type="nucleotide sequence ID" value="NZ_KQ949082.1"/>
</dbReference>
<evidence type="ECO:0000313" key="5">
    <source>
        <dbReference type="Proteomes" id="UP000053260"/>
    </source>
</evidence>